<dbReference type="InterPro" id="IPR021276">
    <property type="entry name" value="DUF2855"/>
</dbReference>
<dbReference type="Proteomes" id="UP000736335">
    <property type="component" value="Unassembled WGS sequence"/>
</dbReference>
<dbReference type="AlphaFoldDB" id="A0A9P6L9J2"/>
<organism evidence="1 2">
    <name type="scientific">Thelephora terrestris</name>
    <dbReference type="NCBI Taxonomy" id="56493"/>
    <lineage>
        <taxon>Eukaryota</taxon>
        <taxon>Fungi</taxon>
        <taxon>Dikarya</taxon>
        <taxon>Basidiomycota</taxon>
        <taxon>Agaricomycotina</taxon>
        <taxon>Agaricomycetes</taxon>
        <taxon>Thelephorales</taxon>
        <taxon>Thelephoraceae</taxon>
        <taxon>Thelephora</taxon>
    </lineage>
</organism>
<dbReference type="Pfam" id="PF11017">
    <property type="entry name" value="DUF2855"/>
    <property type="match status" value="1"/>
</dbReference>
<evidence type="ECO:0000313" key="2">
    <source>
        <dbReference type="Proteomes" id="UP000736335"/>
    </source>
</evidence>
<accession>A0A9P6L9J2</accession>
<evidence type="ECO:0000313" key="1">
    <source>
        <dbReference type="EMBL" id="KAF9788105.1"/>
    </source>
</evidence>
<keyword evidence="2" id="KW-1185">Reference proteome</keyword>
<dbReference type="EMBL" id="WIUZ02000004">
    <property type="protein sequence ID" value="KAF9788105.1"/>
    <property type="molecule type" value="Genomic_DNA"/>
</dbReference>
<proteinExistence type="predicted"/>
<gene>
    <name evidence="1" type="ORF">BJ322DRAFT_1120247</name>
</gene>
<dbReference type="OrthoDB" id="192702at2759"/>
<comment type="caution">
    <text evidence="1">The sequence shown here is derived from an EMBL/GenBank/DDBJ whole genome shotgun (WGS) entry which is preliminary data.</text>
</comment>
<protein>
    <submittedName>
        <fullName evidence="1">Uncharacterized protein</fullName>
    </submittedName>
</protein>
<reference evidence="1" key="2">
    <citation type="submission" date="2020-11" db="EMBL/GenBank/DDBJ databases">
        <authorList>
            <consortium name="DOE Joint Genome Institute"/>
            <person name="Kuo A."/>
            <person name="Miyauchi S."/>
            <person name="Kiss E."/>
            <person name="Drula E."/>
            <person name="Kohler A."/>
            <person name="Sanchez-Garcia M."/>
            <person name="Andreopoulos B."/>
            <person name="Barry K.W."/>
            <person name="Bonito G."/>
            <person name="Buee M."/>
            <person name="Carver A."/>
            <person name="Chen C."/>
            <person name="Cichocki N."/>
            <person name="Clum A."/>
            <person name="Culley D."/>
            <person name="Crous P.W."/>
            <person name="Fauchery L."/>
            <person name="Girlanda M."/>
            <person name="Hayes R."/>
            <person name="Keri Z."/>
            <person name="Labutti K."/>
            <person name="Lipzen A."/>
            <person name="Lombard V."/>
            <person name="Magnuson J."/>
            <person name="Maillard F."/>
            <person name="Morin E."/>
            <person name="Murat C."/>
            <person name="Nolan M."/>
            <person name="Ohm R."/>
            <person name="Pangilinan J."/>
            <person name="Pereira M."/>
            <person name="Perotto S."/>
            <person name="Peter M."/>
            <person name="Riley R."/>
            <person name="Sitrit Y."/>
            <person name="Stielow B."/>
            <person name="Szollosi G."/>
            <person name="Zifcakova L."/>
            <person name="Stursova M."/>
            <person name="Spatafora J.W."/>
            <person name="Tedersoo L."/>
            <person name="Vaario L.-M."/>
            <person name="Yamada A."/>
            <person name="Yan M."/>
            <person name="Wang P."/>
            <person name="Xu J."/>
            <person name="Bruns T."/>
            <person name="Baldrian P."/>
            <person name="Vilgalys R."/>
            <person name="Henrissat B."/>
            <person name="Grigoriev I.V."/>
            <person name="Hibbett D."/>
            <person name="Nagy L.G."/>
            <person name="Martin F.M."/>
        </authorList>
    </citation>
    <scope>NUCLEOTIDE SEQUENCE</scope>
    <source>
        <strain evidence="1">UH-Tt-Lm1</strain>
    </source>
</reference>
<name>A0A9P6L9J2_9AGAM</name>
<reference evidence="1" key="1">
    <citation type="journal article" date="2020" name="Nat. Commun.">
        <title>Large-scale genome sequencing of mycorrhizal fungi provides insights into the early evolution of symbiotic traits.</title>
        <authorList>
            <person name="Miyauchi S."/>
            <person name="Kiss E."/>
            <person name="Kuo A."/>
            <person name="Drula E."/>
            <person name="Kohler A."/>
            <person name="Sanchez-Garcia M."/>
            <person name="Morin E."/>
            <person name="Andreopoulos B."/>
            <person name="Barry K.W."/>
            <person name="Bonito G."/>
            <person name="Buee M."/>
            <person name="Carver A."/>
            <person name="Chen C."/>
            <person name="Cichocki N."/>
            <person name="Clum A."/>
            <person name="Culley D."/>
            <person name="Crous P.W."/>
            <person name="Fauchery L."/>
            <person name="Girlanda M."/>
            <person name="Hayes R.D."/>
            <person name="Keri Z."/>
            <person name="LaButti K."/>
            <person name="Lipzen A."/>
            <person name="Lombard V."/>
            <person name="Magnuson J."/>
            <person name="Maillard F."/>
            <person name="Murat C."/>
            <person name="Nolan M."/>
            <person name="Ohm R.A."/>
            <person name="Pangilinan J."/>
            <person name="Pereira M.F."/>
            <person name="Perotto S."/>
            <person name="Peter M."/>
            <person name="Pfister S."/>
            <person name="Riley R."/>
            <person name="Sitrit Y."/>
            <person name="Stielow J.B."/>
            <person name="Szollosi G."/>
            <person name="Zifcakova L."/>
            <person name="Stursova M."/>
            <person name="Spatafora J.W."/>
            <person name="Tedersoo L."/>
            <person name="Vaario L.M."/>
            <person name="Yamada A."/>
            <person name="Yan M."/>
            <person name="Wang P."/>
            <person name="Xu J."/>
            <person name="Bruns T."/>
            <person name="Baldrian P."/>
            <person name="Vilgalys R."/>
            <person name="Dunand C."/>
            <person name="Henrissat B."/>
            <person name="Grigoriev I.V."/>
            <person name="Hibbett D."/>
            <person name="Nagy L.G."/>
            <person name="Martin F.M."/>
        </authorList>
    </citation>
    <scope>NUCLEOTIDE SEQUENCE</scope>
    <source>
        <strain evidence="1">UH-Tt-Lm1</strain>
    </source>
</reference>
<sequence>MYSTTDHNLTLAVPRLSSFPQPEVSSVLVSHQKPTQLLLSHVLVRVDRFGFTANNVTYQTLGEEPHFRYFDFHSAPDTDGVSAKTHGLFPVWGFGDIVASNHPIAKVGERVYGYFAPARYVVLELSTNDLNKYFYYVPRPHLPPDRRPYNQVIRCAADEQYDPDPLAEDLAMLYRPLYWTSFWCEDWLFTSDYRGGAKFVFISSASSKTAFCLAYCIQLRIRNKEIPADTRIIGLTSKRNIGFTKRLGLYHEAVSYDDINEKSFDSGARAIYIDVAGSDELNKKVLMMKGPLFVAAIKLGMSNVTPAKLGAKNAWTKNVALEGTATRTSSTKAPELETFFMVEWLAVRVRQLSSKKIVGMQANAWKRLLIDARGWVEITRVYGGEKVKVAYDSGLKNGLRAEDGYVWSMWDEQTEVVKAGGKSKL</sequence>